<reference evidence="12 13" key="2">
    <citation type="submission" date="2006-07" db="EMBL/GenBank/DDBJ databases">
        <title>Sequencing of the draft genome and assembly of Chlorobium ferroxidans DSM 13031.</title>
        <authorList>
            <consortium name="US DOE Joint Genome Institute (JGI-PGF)"/>
            <person name="Copeland A."/>
            <person name="Lucas S."/>
            <person name="Lapidus A."/>
            <person name="Barry K."/>
            <person name="Glavina del Rio T."/>
            <person name="Dalin E."/>
            <person name="Tice H."/>
            <person name="Bruce D."/>
            <person name="Pitluck S."/>
            <person name="Richardson P."/>
        </authorList>
    </citation>
    <scope>NUCLEOTIDE SEQUENCE [LARGE SCALE GENOMIC DNA]</scope>
    <source>
        <strain evidence="12 13">DSM 13031</strain>
    </source>
</reference>
<evidence type="ECO:0000256" key="5">
    <source>
        <dbReference type="ARBA" id="ARBA00023052"/>
    </source>
</evidence>
<dbReference type="EC" id="2.2.1.9" evidence="7"/>
<comment type="cofactor">
    <cofactor evidence="7">
        <name>thiamine diphosphate</name>
        <dbReference type="ChEBI" id="CHEBI:58937"/>
    </cofactor>
    <text evidence="7">Binds 1 thiamine pyrophosphate per subunit.</text>
</comment>
<comment type="subunit">
    <text evidence="7">Homodimer.</text>
</comment>
<dbReference type="EMBL" id="AASE01000001">
    <property type="protein sequence ID" value="EAT60095.1"/>
    <property type="molecule type" value="Genomic_DNA"/>
</dbReference>
<comment type="similarity">
    <text evidence="7">Belongs to the TPP enzyme family. MenD subfamily.</text>
</comment>
<dbReference type="HAMAP" id="MF_01659">
    <property type="entry name" value="MenD"/>
    <property type="match status" value="1"/>
</dbReference>
<evidence type="ECO:0000313" key="13">
    <source>
        <dbReference type="Proteomes" id="UP000004162"/>
    </source>
</evidence>
<dbReference type="InterPro" id="IPR004433">
    <property type="entry name" value="MenaQ_synth_MenD"/>
</dbReference>
<dbReference type="Gene3D" id="3.40.50.970">
    <property type="match status" value="2"/>
</dbReference>
<comment type="catalytic activity">
    <reaction evidence="7">
        <text>isochorismate + 2-oxoglutarate + H(+) = 5-enolpyruvoyl-6-hydroxy-2-succinyl-cyclohex-3-ene-1-carboxylate + CO2</text>
        <dbReference type="Rhea" id="RHEA:25593"/>
        <dbReference type="ChEBI" id="CHEBI:15378"/>
        <dbReference type="ChEBI" id="CHEBI:16526"/>
        <dbReference type="ChEBI" id="CHEBI:16810"/>
        <dbReference type="ChEBI" id="CHEBI:29780"/>
        <dbReference type="ChEBI" id="CHEBI:58818"/>
        <dbReference type="EC" id="2.2.1.9"/>
    </reaction>
</comment>
<dbReference type="CDD" id="cd02009">
    <property type="entry name" value="TPP_SHCHC_synthase"/>
    <property type="match status" value="1"/>
</dbReference>
<evidence type="ECO:0000256" key="8">
    <source>
        <dbReference type="SAM" id="MobiDB-lite"/>
    </source>
</evidence>
<dbReference type="SUPFAM" id="SSF52467">
    <property type="entry name" value="DHS-like NAD/FAD-binding domain"/>
    <property type="match status" value="1"/>
</dbReference>
<accession>Q0YUD4</accession>
<evidence type="ECO:0000256" key="2">
    <source>
        <dbReference type="ARBA" id="ARBA00022679"/>
    </source>
</evidence>
<dbReference type="GO" id="GO:0009234">
    <property type="term" value="P:menaquinone biosynthetic process"/>
    <property type="evidence" value="ECO:0007669"/>
    <property type="project" value="UniProtKB-UniRule"/>
</dbReference>
<comment type="pathway">
    <text evidence="7">Quinol/quinone metabolism; 1,4-dihydroxy-2-naphthoate biosynthesis; 1,4-dihydroxy-2-naphthoate from chorismate: step 2/7.</text>
</comment>
<dbReference type="InterPro" id="IPR011766">
    <property type="entry name" value="TPP_enzyme_TPP-bd"/>
</dbReference>
<dbReference type="PIRSF" id="PIRSF004983">
    <property type="entry name" value="MenD"/>
    <property type="match status" value="1"/>
</dbReference>
<feature type="domain" description="Menaquinone biosynthesis protein MenD middle" evidence="11">
    <location>
        <begin position="187"/>
        <end position="403"/>
    </location>
</feature>
<dbReference type="RefSeq" id="WP_006365371.1">
    <property type="nucleotide sequence ID" value="NZ_AASE01000001.1"/>
</dbReference>
<keyword evidence="1 7" id="KW-0474">Menaquinone biosynthesis</keyword>
<feature type="domain" description="Thiamine pyrophosphate enzyme TPP-binding" evidence="9">
    <location>
        <begin position="442"/>
        <end position="555"/>
    </location>
</feature>
<keyword evidence="6 7" id="KW-0464">Manganese</keyword>
<dbReference type="InterPro" id="IPR029035">
    <property type="entry name" value="DHS-like_NAD/FAD-binding_dom"/>
</dbReference>
<keyword evidence="13" id="KW-1185">Reference proteome</keyword>
<dbReference type="Pfam" id="PF02776">
    <property type="entry name" value="TPP_enzyme_N"/>
    <property type="match status" value="1"/>
</dbReference>
<evidence type="ECO:0000256" key="7">
    <source>
        <dbReference type="HAMAP-Rule" id="MF_01659"/>
    </source>
</evidence>
<dbReference type="UniPathway" id="UPA01057">
    <property type="reaction ID" value="UER00164"/>
</dbReference>
<dbReference type="SUPFAM" id="SSF52518">
    <property type="entry name" value="Thiamin diphosphate-binding fold (THDP-binding)"/>
    <property type="match status" value="2"/>
</dbReference>
<dbReference type="CDD" id="cd07037">
    <property type="entry name" value="TPP_PYR_MenD"/>
    <property type="match status" value="1"/>
</dbReference>
<evidence type="ECO:0000313" key="12">
    <source>
        <dbReference type="EMBL" id="EAT60095.1"/>
    </source>
</evidence>
<evidence type="ECO:0000256" key="6">
    <source>
        <dbReference type="ARBA" id="ARBA00023211"/>
    </source>
</evidence>
<feature type="region of interest" description="Disordered" evidence="8">
    <location>
        <begin position="165"/>
        <end position="206"/>
    </location>
</feature>
<dbReference type="Pfam" id="PF16582">
    <property type="entry name" value="TPP_enzyme_M_2"/>
    <property type="match status" value="1"/>
</dbReference>
<evidence type="ECO:0000259" key="10">
    <source>
        <dbReference type="Pfam" id="PF02776"/>
    </source>
</evidence>
<organism evidence="12 13">
    <name type="scientific">Chlorobium ferrooxidans DSM 13031</name>
    <dbReference type="NCBI Taxonomy" id="377431"/>
    <lineage>
        <taxon>Bacteria</taxon>
        <taxon>Pseudomonadati</taxon>
        <taxon>Chlorobiota</taxon>
        <taxon>Chlorobiia</taxon>
        <taxon>Chlorobiales</taxon>
        <taxon>Chlorobiaceae</taxon>
        <taxon>Chlorobium/Pelodictyon group</taxon>
        <taxon>Chlorobium</taxon>
    </lineage>
</organism>
<keyword evidence="4 7" id="KW-0460">Magnesium</keyword>
<keyword evidence="5 7" id="KW-0786">Thiamine pyrophosphate</keyword>
<comment type="pathway">
    <text evidence="7">Quinol/quinone metabolism; menaquinone biosynthesis.</text>
</comment>
<evidence type="ECO:0000256" key="1">
    <source>
        <dbReference type="ARBA" id="ARBA00022428"/>
    </source>
</evidence>
<evidence type="ECO:0000259" key="11">
    <source>
        <dbReference type="Pfam" id="PF16582"/>
    </source>
</evidence>
<dbReference type="Pfam" id="PF02775">
    <property type="entry name" value="TPP_enzyme_C"/>
    <property type="match status" value="1"/>
</dbReference>
<keyword evidence="3 7" id="KW-0479">Metal-binding</keyword>
<dbReference type="Gene3D" id="3.40.50.1220">
    <property type="entry name" value="TPP-binding domain"/>
    <property type="match status" value="1"/>
</dbReference>
<dbReference type="InterPro" id="IPR032264">
    <property type="entry name" value="MenD_middle"/>
</dbReference>
<dbReference type="PANTHER" id="PTHR42916">
    <property type="entry name" value="2-SUCCINYL-5-ENOLPYRUVYL-6-HYDROXY-3-CYCLOHEXENE-1-CARBOXYLATE SYNTHASE"/>
    <property type="match status" value="1"/>
</dbReference>
<dbReference type="GO" id="GO:0030976">
    <property type="term" value="F:thiamine pyrophosphate binding"/>
    <property type="evidence" value="ECO:0007669"/>
    <property type="project" value="UniProtKB-UniRule"/>
</dbReference>
<dbReference type="GO" id="GO:0070204">
    <property type="term" value="F:2-succinyl-5-enolpyruvyl-6-hydroxy-3-cyclohexene-1-carboxylic-acid synthase activity"/>
    <property type="evidence" value="ECO:0007669"/>
    <property type="project" value="UniProtKB-UniRule"/>
</dbReference>
<dbReference type="GO" id="GO:0030145">
    <property type="term" value="F:manganese ion binding"/>
    <property type="evidence" value="ECO:0007669"/>
    <property type="project" value="UniProtKB-UniRule"/>
</dbReference>
<comment type="function">
    <text evidence="7">Catalyzes the thiamine diphosphate-dependent decarboxylation of 2-oxoglutarate and the subsequent addition of the resulting succinic semialdehyde-thiamine pyrophosphate anion to isochorismate to yield 2-succinyl-5-enolpyruvyl-6-hydroxy-3-cyclohexene-1-carboxylate (SEPHCHC).</text>
</comment>
<sequence length="584" mass="63381">MNNRQITTLWSSIIIEELIRQGADFFCISPGSRSTPLTAAVAGNLKARWKIFPDERSAAFFALGHARATGKPAVLICTSGTAVANYFPAVVEASMDSQPMIVLSADRPFELLECGANQTIRQENIFGSYTRWHMQLPVPSTELPPKALLSTVAYAIAKAVGSPPGPVHLNQPFREPLEPEAPDPKDPWLNPLHEWQESSEPSSRSLFAEKRPDIEALSILRGVLAKADRPLIIAGSMQRAEESEAVTELALDLQIPLYGDLSSGVRLMNTTLPWQQAFATPEFTERFKPDLVLHFGGRLIAKHPAAAIRNWSPKNYIVIRPDAERYSPDHNVTLSIERSILLTAKALKGCRSAASGINMGQAETFFRYAGEAIDGETTGTLPVTEISAARLVSTLISSSQRLFLSNSMPVRDMDSFACNIQTECVITGINRGASGIDGIISTAAGFASGGQKPVTLLIGDIAFLHDLNALALLGSMDVPLQIIVLNNNGGGIFSFLPVSACKEIFETHFATPQNYSIKSAAETFGVEYANPHTNDEFIAAYKKASTSTRSTVIEVNGTREDNLLRHRSLQAKINTLAAEHLTGL</sequence>
<reference evidence="12 13" key="1">
    <citation type="submission" date="2006-07" db="EMBL/GenBank/DDBJ databases">
        <title>Annotation of the draft genome assembly of Chlorobium ferroxidans DSM 13031.</title>
        <authorList>
            <consortium name="US DOE Joint Genome Institute (JGI-ORNL)"/>
            <person name="Larimer F."/>
            <person name="Land M."/>
            <person name="Hauser L."/>
        </authorList>
    </citation>
    <scope>NUCLEOTIDE SEQUENCE [LARGE SCALE GENOMIC DNA]</scope>
    <source>
        <strain evidence="12 13">DSM 13031</strain>
    </source>
</reference>
<dbReference type="InterPro" id="IPR029061">
    <property type="entry name" value="THDP-binding"/>
</dbReference>
<dbReference type="PANTHER" id="PTHR42916:SF1">
    <property type="entry name" value="PROTEIN PHYLLO, CHLOROPLASTIC"/>
    <property type="match status" value="1"/>
</dbReference>
<gene>
    <name evidence="7" type="primary">menD</name>
    <name evidence="12" type="ORF">CferDRAFT_2102</name>
</gene>
<evidence type="ECO:0000256" key="3">
    <source>
        <dbReference type="ARBA" id="ARBA00022723"/>
    </source>
</evidence>
<dbReference type="AlphaFoldDB" id="Q0YUD4"/>
<dbReference type="OrthoDB" id="9791859at2"/>
<dbReference type="GO" id="GO:0000287">
    <property type="term" value="F:magnesium ion binding"/>
    <property type="evidence" value="ECO:0007669"/>
    <property type="project" value="UniProtKB-UniRule"/>
</dbReference>
<protein>
    <recommendedName>
        <fullName evidence="7">2-succinyl-5-enolpyruvyl-6-hydroxy-3-cyclohexene-1-carboxylate synthase</fullName>
        <shortName evidence="7">SEPHCHC synthase</shortName>
        <ecNumber evidence="7">2.2.1.9</ecNumber>
    </recommendedName>
    <alternativeName>
        <fullName evidence="7">Menaquinone biosynthesis protein MenD</fullName>
    </alternativeName>
</protein>
<dbReference type="Proteomes" id="UP000004162">
    <property type="component" value="Unassembled WGS sequence"/>
</dbReference>
<proteinExistence type="inferred from homology"/>
<comment type="caution">
    <text evidence="12">The sequence shown here is derived from an EMBL/GenBank/DDBJ whole genome shotgun (WGS) entry which is preliminary data.</text>
</comment>
<dbReference type="NCBIfam" id="TIGR00173">
    <property type="entry name" value="menD"/>
    <property type="match status" value="1"/>
</dbReference>
<name>Q0YUD4_9CHLB</name>
<comment type="cofactor">
    <cofactor evidence="7">
        <name>Mg(2+)</name>
        <dbReference type="ChEBI" id="CHEBI:18420"/>
    </cofactor>
    <cofactor evidence="7">
        <name>Mn(2+)</name>
        <dbReference type="ChEBI" id="CHEBI:29035"/>
    </cofactor>
</comment>
<dbReference type="InterPro" id="IPR012001">
    <property type="entry name" value="Thiamin_PyroP_enz_TPP-bd_dom"/>
</dbReference>
<dbReference type="UniPathway" id="UPA00079"/>
<evidence type="ECO:0000256" key="4">
    <source>
        <dbReference type="ARBA" id="ARBA00022842"/>
    </source>
</evidence>
<feature type="domain" description="Thiamine pyrophosphate enzyme N-terminal TPP-binding" evidence="10">
    <location>
        <begin position="12"/>
        <end position="121"/>
    </location>
</feature>
<keyword evidence="2 7" id="KW-0808">Transferase</keyword>
<evidence type="ECO:0000259" key="9">
    <source>
        <dbReference type="Pfam" id="PF02775"/>
    </source>
</evidence>